<protein>
    <recommendedName>
        <fullName evidence="3">MARVEL domain-containing protein</fullName>
    </recommendedName>
</protein>
<sequence length="186" mass="20117">MDSTPGFMNTEEPHLLVRKPRSGALSPYASKLMAQALVCLCSTVVLGATADLAASRSRCSGRCIYALIAGGVSMFFLTLVLLLNYLSVNGSLSRRGWFSHRSEMKLMLILTLWWTAGIGGVSCVDGNVNDSVSTGVGIVASWLAFFGSIFGTYKAYHALKEDEEYLDISGYESPLSDEEEALVPEQ</sequence>
<gene>
    <name evidence="2" type="ORF">CCAE0312_LOCUS2702</name>
</gene>
<evidence type="ECO:0000256" key="1">
    <source>
        <dbReference type="SAM" id="Phobius"/>
    </source>
</evidence>
<feature type="transmembrane region" description="Helical" evidence="1">
    <location>
        <begin position="136"/>
        <end position="156"/>
    </location>
</feature>
<keyword evidence="1" id="KW-0472">Membrane</keyword>
<keyword evidence="1" id="KW-1133">Transmembrane helix</keyword>
<organism evidence="2">
    <name type="scientific">Compsopogon caeruleus</name>
    <dbReference type="NCBI Taxonomy" id="31354"/>
    <lineage>
        <taxon>Eukaryota</taxon>
        <taxon>Rhodophyta</taxon>
        <taxon>Compsopogonophyceae</taxon>
        <taxon>Compsopogonales</taxon>
        <taxon>Compsopogonaceae</taxon>
        <taxon>Compsopogon</taxon>
    </lineage>
</organism>
<reference evidence="2" key="1">
    <citation type="submission" date="2021-01" db="EMBL/GenBank/DDBJ databases">
        <authorList>
            <person name="Corre E."/>
            <person name="Pelletier E."/>
            <person name="Niang G."/>
            <person name="Scheremetjew M."/>
            <person name="Finn R."/>
            <person name="Kale V."/>
            <person name="Holt S."/>
            <person name="Cochrane G."/>
            <person name="Meng A."/>
            <person name="Brown T."/>
            <person name="Cohen L."/>
        </authorList>
    </citation>
    <scope>NUCLEOTIDE SEQUENCE</scope>
    <source>
        <strain evidence="2">SAG 36.94</strain>
    </source>
</reference>
<evidence type="ECO:0000313" key="2">
    <source>
        <dbReference type="EMBL" id="CAD9230649.1"/>
    </source>
</evidence>
<proteinExistence type="predicted"/>
<feature type="transmembrane region" description="Helical" evidence="1">
    <location>
        <begin position="32"/>
        <end position="52"/>
    </location>
</feature>
<dbReference type="EMBL" id="HBGH01004929">
    <property type="protein sequence ID" value="CAD9230649.1"/>
    <property type="molecule type" value="Transcribed_RNA"/>
</dbReference>
<feature type="transmembrane region" description="Helical" evidence="1">
    <location>
        <begin position="64"/>
        <end position="86"/>
    </location>
</feature>
<name>A0A7S1XDI0_9RHOD</name>
<feature type="transmembrane region" description="Helical" evidence="1">
    <location>
        <begin position="106"/>
        <end position="124"/>
    </location>
</feature>
<keyword evidence="1" id="KW-0812">Transmembrane</keyword>
<dbReference type="AlphaFoldDB" id="A0A7S1XDI0"/>
<evidence type="ECO:0008006" key="3">
    <source>
        <dbReference type="Google" id="ProtNLM"/>
    </source>
</evidence>
<accession>A0A7S1XDI0</accession>